<dbReference type="EMBL" id="PQNY01000004">
    <property type="protein sequence ID" value="POS02342.1"/>
    <property type="molecule type" value="Genomic_DNA"/>
</dbReference>
<dbReference type="Proteomes" id="UP000237056">
    <property type="component" value="Unassembled WGS sequence"/>
</dbReference>
<gene>
    <name evidence="1" type="ORF">Q361_10461</name>
</gene>
<keyword evidence="2" id="KW-1185">Reference proteome</keyword>
<dbReference type="OrthoDB" id="745987at2"/>
<dbReference type="AlphaFoldDB" id="A0A2S4N9H4"/>
<evidence type="ECO:0008006" key="3">
    <source>
        <dbReference type="Google" id="ProtNLM"/>
    </source>
</evidence>
<evidence type="ECO:0000313" key="2">
    <source>
        <dbReference type="Proteomes" id="UP000237056"/>
    </source>
</evidence>
<dbReference type="RefSeq" id="WP_103725404.1">
    <property type="nucleotide sequence ID" value="NZ_PQNY01000004.1"/>
</dbReference>
<name>A0A2S4N9H4_9FLAO</name>
<accession>A0A2S4N9H4</accession>
<proteinExistence type="predicted"/>
<organism evidence="1 2">
    <name type="scientific">Flavobacterium croceum DSM 17960</name>
    <dbReference type="NCBI Taxonomy" id="1121886"/>
    <lineage>
        <taxon>Bacteria</taxon>
        <taxon>Pseudomonadati</taxon>
        <taxon>Bacteroidota</taxon>
        <taxon>Flavobacteriia</taxon>
        <taxon>Flavobacteriales</taxon>
        <taxon>Flavobacteriaceae</taxon>
        <taxon>Flavobacterium</taxon>
    </lineage>
</organism>
<evidence type="ECO:0000313" key="1">
    <source>
        <dbReference type="EMBL" id="POS02342.1"/>
    </source>
</evidence>
<sequence>MIKVGYLVSYDYEWIYPSIELLYPYVSKIYLAIDQDYLTWSGNPIAINKDFFDKIKTLDNKDKIEFYYDRFYVPTISPMECEIRERNKLLQKMGKGWLIQLDADEYLYDFKKVKQFLGKYWYLTLFPKLTPVAFRGALVTLFKKTETGYLYIDNNERFPFITNYPKYISARRNNEIKNHFFNAKVIHQSWARTEDEIAFKIKNWGHRDDFDTQKFYDFWKNLDASNYKQIQNFHPLVPHVWDKLYFLEAQNIEEFIKKYADLHPQKLIRFQGVNKWGFLKSLFSKIVKN</sequence>
<reference evidence="1 2" key="1">
    <citation type="submission" date="2018-01" db="EMBL/GenBank/DDBJ databases">
        <title>Genomic Encyclopedia of Type Strains, Phase I: the one thousand microbial genomes (KMG-I) project.</title>
        <authorList>
            <person name="Goeker M."/>
        </authorList>
    </citation>
    <scope>NUCLEOTIDE SEQUENCE [LARGE SCALE GENOMIC DNA]</scope>
    <source>
        <strain evidence="1 2">DSM 17960</strain>
    </source>
</reference>
<protein>
    <recommendedName>
        <fullName evidence="3">Glycosyl transferase family 2</fullName>
    </recommendedName>
</protein>
<comment type="caution">
    <text evidence="1">The sequence shown here is derived from an EMBL/GenBank/DDBJ whole genome shotgun (WGS) entry which is preliminary data.</text>
</comment>